<evidence type="ECO:0000313" key="2">
    <source>
        <dbReference type="Proteomes" id="UP001165960"/>
    </source>
</evidence>
<proteinExistence type="predicted"/>
<sequence>MDSPVARRHHPFRPAPSQSFLGWIFPTNLNTKLPGIHGLINICPVYYNLANPTKIPTLPPHHPTPLHQSYSWLSSLNSTPIQLLKYPLGEKGTRLAEVMRNRHLLKVGIRPPKPLSSLEGPASTGTGDLCWPVFNPNTPPAKHPHPGGSLIELGCLSAVLGDHLRQATYNQPTLSTMLAPHLWQ</sequence>
<accession>A0ACC2T5G4</accession>
<dbReference type="EMBL" id="QTSX02003606">
    <property type="protein sequence ID" value="KAJ9069843.1"/>
    <property type="molecule type" value="Genomic_DNA"/>
</dbReference>
<comment type="caution">
    <text evidence="1">The sequence shown here is derived from an EMBL/GenBank/DDBJ whole genome shotgun (WGS) entry which is preliminary data.</text>
</comment>
<name>A0ACC2T5G4_9FUNG</name>
<gene>
    <name evidence="1" type="ORF">DSO57_1014519</name>
</gene>
<dbReference type="Proteomes" id="UP001165960">
    <property type="component" value="Unassembled WGS sequence"/>
</dbReference>
<reference evidence="1" key="1">
    <citation type="submission" date="2022-04" db="EMBL/GenBank/DDBJ databases">
        <title>Genome of the entomopathogenic fungus Entomophthora muscae.</title>
        <authorList>
            <person name="Elya C."/>
            <person name="Lovett B.R."/>
            <person name="Lee E."/>
            <person name="Macias A.M."/>
            <person name="Hajek A.E."/>
            <person name="De Bivort B.L."/>
            <person name="Kasson M.T."/>
            <person name="De Fine Licht H.H."/>
            <person name="Stajich J.E."/>
        </authorList>
    </citation>
    <scope>NUCLEOTIDE SEQUENCE</scope>
    <source>
        <strain evidence="1">Berkeley</strain>
    </source>
</reference>
<organism evidence="1 2">
    <name type="scientific">Entomophthora muscae</name>
    <dbReference type="NCBI Taxonomy" id="34485"/>
    <lineage>
        <taxon>Eukaryota</taxon>
        <taxon>Fungi</taxon>
        <taxon>Fungi incertae sedis</taxon>
        <taxon>Zoopagomycota</taxon>
        <taxon>Entomophthoromycotina</taxon>
        <taxon>Entomophthoromycetes</taxon>
        <taxon>Entomophthorales</taxon>
        <taxon>Entomophthoraceae</taxon>
        <taxon>Entomophthora</taxon>
    </lineage>
</organism>
<protein>
    <submittedName>
        <fullName evidence="1">Uncharacterized protein</fullName>
    </submittedName>
</protein>
<evidence type="ECO:0000313" key="1">
    <source>
        <dbReference type="EMBL" id="KAJ9069843.1"/>
    </source>
</evidence>
<keyword evidence="2" id="KW-1185">Reference proteome</keyword>